<comment type="cofactor">
    <cofactor evidence="14">
        <name>heme c</name>
        <dbReference type="ChEBI" id="CHEBI:61717"/>
    </cofactor>
    <text evidence="14">Binds 1 heme c group covalently per subunit.</text>
</comment>
<accession>A0A1Y9TM06</accession>
<comment type="function">
    <text evidence="14">One of the extrinsic, lumenal subunits of photosystem II (PSII). PSII is a light-driven water plastoquinone oxidoreductase, using light energy to abstract electrons from H(2)O, generating a proton gradient subsequently used for ATP formation. The extrinsic proteins stabilize the structure of photosystem II oxygen-evolving complex (OEC), the ion environment of oxygen evolution and protect the OEC against heat-induced inactivation. Low-potential cytochrome c that plays a role in the OEC of PSII.</text>
</comment>
<keyword evidence="16" id="KW-0934">Plastid</keyword>
<dbReference type="InterPro" id="IPR017851">
    <property type="entry name" value="PsbV_cyt_c550"/>
</dbReference>
<keyword evidence="3 14" id="KW-0813">Transport</keyword>
<feature type="binding site" description="axial binding residue" evidence="14">
    <location>
        <position position="69"/>
    </location>
    <ligand>
        <name>heme c</name>
        <dbReference type="ChEBI" id="CHEBI:61717"/>
    </ligand>
    <ligandPart>
        <name>Fe</name>
        <dbReference type="ChEBI" id="CHEBI:18248"/>
    </ligandPart>
</feature>
<dbReference type="NCBIfam" id="TIGR03045">
    <property type="entry name" value="PS_II_C550"/>
    <property type="match status" value="1"/>
</dbReference>
<geneLocation type="chloroplast" evidence="16"/>
<dbReference type="PIRSF" id="PIRSF005890">
    <property type="entry name" value="Phot_II_cyt_c550"/>
    <property type="match status" value="1"/>
</dbReference>
<evidence type="ECO:0000256" key="2">
    <source>
        <dbReference type="ARBA" id="ARBA00010433"/>
    </source>
</evidence>
<keyword evidence="12 14" id="KW-0604">Photosystem II</keyword>
<dbReference type="InterPro" id="IPR036909">
    <property type="entry name" value="Cyt_c-like_dom_sf"/>
</dbReference>
<comment type="subunit">
    <text evidence="13">PSII is composed of 1 copy each of membrane proteins PsbA, PsbB, PsbC, PsbD, PsbE, PsbF, PsbH, PsbI, PsbJ, PsbK, PsbL, PsbM, PsbT, PsbY, PsbZ, Psb30/Ycf12, at least 3 peripheral proteins of the oxygen-evolving complex and a large number of cofactors. It forms dimeric complexes. The extrinsic subunits in red algae are PsbO (OEC33), PsbQ', cytochrome c-550 and PsbU.</text>
</comment>
<keyword evidence="9 14" id="KW-0408">Iron</keyword>
<evidence type="ECO:0000256" key="5">
    <source>
        <dbReference type="ARBA" id="ARBA00022617"/>
    </source>
</evidence>
<evidence type="ECO:0000256" key="11">
    <source>
        <dbReference type="ARBA" id="ARBA00023136"/>
    </source>
</evidence>
<dbReference type="GO" id="GO:0009523">
    <property type="term" value="C:photosystem II"/>
    <property type="evidence" value="ECO:0007669"/>
    <property type="project" value="UniProtKB-KW"/>
</dbReference>
<evidence type="ECO:0000259" key="15">
    <source>
        <dbReference type="PROSITE" id="PS51007"/>
    </source>
</evidence>
<evidence type="ECO:0000256" key="1">
    <source>
        <dbReference type="ARBA" id="ARBA00004170"/>
    </source>
</evidence>
<dbReference type="InterPro" id="IPR009056">
    <property type="entry name" value="Cyt_c-like_dom"/>
</dbReference>
<gene>
    <name evidence="14 16" type="primary">psbV</name>
</gene>
<evidence type="ECO:0000256" key="14">
    <source>
        <dbReference type="HAMAP-Rule" id="MF_01378"/>
    </source>
</evidence>
<dbReference type="RefSeq" id="YP_009369986.1">
    <property type="nucleotide sequence ID" value="NC_034776.1"/>
</dbReference>
<name>A0A1Y9TM06_9RHOD</name>
<keyword evidence="8 14" id="KW-0249">Electron transport</keyword>
<keyword evidence="16" id="KW-0150">Chloroplast</keyword>
<keyword evidence="11 14" id="KW-0472">Membrane</keyword>
<dbReference type="GO" id="GO:0009535">
    <property type="term" value="C:chloroplast thylakoid membrane"/>
    <property type="evidence" value="ECO:0007669"/>
    <property type="project" value="UniProtKB-SubCell"/>
</dbReference>
<dbReference type="GO" id="GO:0019684">
    <property type="term" value="P:photosynthesis, light reaction"/>
    <property type="evidence" value="ECO:0007669"/>
    <property type="project" value="UniProtKB-UniRule"/>
</dbReference>
<reference evidence="16" key="1">
    <citation type="submission" date="2017-03" db="EMBL/GenBank/DDBJ databases">
        <title>The new red algal subphylum Proteorhodophytina comprises the largest and most divergent plastid genomes known.</title>
        <authorList>
            <person name="Munoz-Gomez S.A."/>
            <person name="Mejia-Franco F.G."/>
            <person name="Durnin K."/>
            <person name="Morgan C."/>
            <person name="Grisdale C.J."/>
            <person name="Archibald J.M."/>
            <person name="Slamovits C.H."/>
        </authorList>
    </citation>
    <scope>NUCLEOTIDE SEQUENCE</scope>
    <source>
        <strain evidence="16">UTEX LB2858</strain>
    </source>
</reference>
<dbReference type="GO" id="GO:0009055">
    <property type="term" value="F:electron transfer activity"/>
    <property type="evidence" value="ECO:0007669"/>
    <property type="project" value="InterPro"/>
</dbReference>
<evidence type="ECO:0000256" key="8">
    <source>
        <dbReference type="ARBA" id="ARBA00022982"/>
    </source>
</evidence>
<evidence type="ECO:0000256" key="9">
    <source>
        <dbReference type="ARBA" id="ARBA00023004"/>
    </source>
</evidence>
<proteinExistence type="inferred from homology"/>
<evidence type="ECO:0000256" key="4">
    <source>
        <dbReference type="ARBA" id="ARBA00022531"/>
    </source>
</evidence>
<dbReference type="Gene3D" id="1.10.760.10">
    <property type="entry name" value="Cytochrome c-like domain"/>
    <property type="match status" value="1"/>
</dbReference>
<keyword evidence="6 14" id="KW-0479">Metal-binding</keyword>
<evidence type="ECO:0000256" key="10">
    <source>
        <dbReference type="ARBA" id="ARBA00023078"/>
    </source>
</evidence>
<keyword evidence="4 14" id="KW-0602">Photosynthesis</keyword>
<dbReference type="EMBL" id="KY709208">
    <property type="protein sequence ID" value="ARO90674.1"/>
    <property type="molecule type" value="Genomic_DNA"/>
</dbReference>
<comment type="similarity">
    <text evidence="2 14">Belongs to the cytochrome c family. PsbV subfamily.</text>
</comment>
<protein>
    <recommendedName>
        <fullName evidence="14">Photosystem II extrinsic protein V</fullName>
        <shortName evidence="14">PsbV</shortName>
    </recommendedName>
    <alternativeName>
        <fullName evidence="14">Cytochrome c-550</fullName>
    </alternativeName>
    <alternativeName>
        <fullName evidence="14">Cytochrome c550</fullName>
    </alternativeName>
</protein>
<feature type="binding site" description="covalent" evidence="14">
    <location>
        <position position="68"/>
    </location>
    <ligand>
        <name>heme c</name>
        <dbReference type="ChEBI" id="CHEBI:61717"/>
    </ligand>
</feature>
<dbReference type="GeneID" id="32891492"/>
<evidence type="ECO:0000256" key="7">
    <source>
        <dbReference type="ARBA" id="ARBA00022729"/>
    </source>
</evidence>
<evidence type="ECO:0000313" key="16">
    <source>
        <dbReference type="EMBL" id="ARO90674.1"/>
    </source>
</evidence>
<feature type="binding site" description="axial binding residue" evidence="14">
    <location>
        <position position="120"/>
    </location>
    <ligand>
        <name>heme c</name>
        <dbReference type="ChEBI" id="CHEBI:61717"/>
    </ligand>
    <ligandPart>
        <name>Fe</name>
        <dbReference type="ChEBI" id="CHEBI:18248"/>
    </ligandPart>
</feature>
<keyword evidence="5 14" id="KW-0349">Heme</keyword>
<dbReference type="GO" id="GO:0005506">
    <property type="term" value="F:iron ion binding"/>
    <property type="evidence" value="ECO:0007669"/>
    <property type="project" value="InterPro"/>
</dbReference>
<feature type="binding site" description="covalent" evidence="14">
    <location>
        <position position="65"/>
    </location>
    <ligand>
        <name>heme c</name>
        <dbReference type="ChEBI" id="CHEBI:61717"/>
    </ligand>
</feature>
<dbReference type="InterPro" id="IPR016003">
    <property type="entry name" value="PsbV_cyt_c550-like"/>
</dbReference>
<dbReference type="GO" id="GO:0020037">
    <property type="term" value="F:heme binding"/>
    <property type="evidence" value="ECO:0007669"/>
    <property type="project" value="InterPro"/>
</dbReference>
<evidence type="ECO:0000256" key="3">
    <source>
        <dbReference type="ARBA" id="ARBA00022448"/>
    </source>
</evidence>
<evidence type="ECO:0000256" key="6">
    <source>
        <dbReference type="ARBA" id="ARBA00022723"/>
    </source>
</evidence>
<dbReference type="Pfam" id="PF14495">
    <property type="entry name" value="Cytochrom_C550"/>
    <property type="match status" value="1"/>
</dbReference>
<comment type="subcellular location">
    <subcellularLocation>
        <location evidence="1">Membrane</location>
        <topology evidence="1">Peripheral membrane protein</topology>
    </subcellularLocation>
    <subcellularLocation>
        <location evidence="14">Plastid</location>
        <location evidence="14">Chloroplast thylakoid membrane</location>
        <topology evidence="14">Peripheral membrane protein</topology>
        <orientation evidence="14">Lumenal side</orientation>
    </subcellularLocation>
    <text evidence="14">Associated with photosystem II at the lumenal side of the thylakoid membrane.</text>
</comment>
<keyword evidence="7" id="KW-0732">Signal</keyword>
<organism evidence="16">
    <name type="scientific">Boldia erythrosiphon</name>
    <dbReference type="NCBI Taxonomy" id="74908"/>
    <lineage>
        <taxon>Eukaryota</taxon>
        <taxon>Rhodophyta</taxon>
        <taxon>Compsopogonophyceae</taxon>
        <taxon>Compsopogonales</taxon>
        <taxon>Boldiaceae</taxon>
        <taxon>Boldia</taxon>
    </lineage>
</organism>
<evidence type="ECO:0000256" key="12">
    <source>
        <dbReference type="ARBA" id="ARBA00023276"/>
    </source>
</evidence>
<sequence length="165" mass="18277">MLKKKYWTGGLIFILIAAISINIISAYAIELDETTRTIPLSNKGDTIILTPEQVKRGKRLFNNTCAQCHTGGITKTNPNIGLEIESLNLATPQRNNIEALIDYIKNPTSYDGNESIAEIHPSIKSADIFPKMRSLSDDDLFTIAGHILLQPKIASEKWGGGKIYY</sequence>
<dbReference type="InterPro" id="IPR029490">
    <property type="entry name" value="Cytochrom_C550"/>
</dbReference>
<dbReference type="PROSITE" id="PS51007">
    <property type="entry name" value="CYTC"/>
    <property type="match status" value="1"/>
</dbReference>
<dbReference type="SUPFAM" id="SSF46626">
    <property type="entry name" value="Cytochrome c"/>
    <property type="match status" value="1"/>
</dbReference>
<evidence type="ECO:0000256" key="13">
    <source>
        <dbReference type="ARBA" id="ARBA00047008"/>
    </source>
</evidence>
<keyword evidence="10 14" id="KW-0793">Thylakoid</keyword>
<feature type="domain" description="Cytochrome c" evidence="15">
    <location>
        <begin position="52"/>
        <end position="151"/>
    </location>
</feature>
<dbReference type="HAMAP" id="MF_01378">
    <property type="entry name" value="PSII_Cyt550"/>
    <property type="match status" value="1"/>
</dbReference>
<dbReference type="AlphaFoldDB" id="A0A1Y9TM06"/>
<dbReference type="GO" id="GO:0022904">
    <property type="term" value="P:respiratory electron transport chain"/>
    <property type="evidence" value="ECO:0007669"/>
    <property type="project" value="InterPro"/>
</dbReference>